<dbReference type="PANTHER" id="PTHR45908">
    <property type="entry name" value="PROTEIN CBG11750-RELATED"/>
    <property type="match status" value="1"/>
</dbReference>
<sequence>LCDSFHSSMLPLLLVSIFLLLPASTKIERKTKYNETLAEMLLHLSAGAYGEKKEECVKNTFPAGEGRVIYTTTTEECDIIDSTCELFIVASKDVQEMVIVFRGTKKKTQLLLEGWHSYAEGTEFNGMGKVNGYFANALHSLWKPIYEILNDPEYKNHSIIFTGHSLGGALASLAAAKTVKIGIIKGRNVDRPSINSFKRDREASEIKVYTFGQPRTGSFQYAKNYDDLGIETYRIVYSTDIVPHQPPCKKDKRIPANKYGSESCFAGVLDGYYHHGTEIWYPENMTRGSLYLECLGAPKNEDFNCSNTQAYDVENKERYIWDHRHYFDVTLSNFGKSGCTNRTKNQEPMKSKWSKMANLIWSPFG</sequence>
<dbReference type="SUPFAM" id="SSF53474">
    <property type="entry name" value="alpha/beta-Hydrolases"/>
    <property type="match status" value="1"/>
</dbReference>
<reference evidence="3" key="1">
    <citation type="submission" date="2023-10" db="EMBL/GenBank/DDBJ databases">
        <title>Genome assembly of Pristionchus species.</title>
        <authorList>
            <person name="Yoshida K."/>
            <person name="Sommer R.J."/>
        </authorList>
    </citation>
    <scope>NUCLEOTIDE SEQUENCE</scope>
    <source>
        <strain evidence="3">RS5133</strain>
    </source>
</reference>
<gene>
    <name evidence="3" type="ORF">PFISCL1PPCAC_23589</name>
</gene>
<feature type="non-terminal residue" evidence="3">
    <location>
        <position position="1"/>
    </location>
</feature>
<organism evidence="3 4">
    <name type="scientific">Pristionchus fissidentatus</name>
    <dbReference type="NCBI Taxonomy" id="1538716"/>
    <lineage>
        <taxon>Eukaryota</taxon>
        <taxon>Metazoa</taxon>
        <taxon>Ecdysozoa</taxon>
        <taxon>Nematoda</taxon>
        <taxon>Chromadorea</taxon>
        <taxon>Rhabditida</taxon>
        <taxon>Rhabditina</taxon>
        <taxon>Diplogasteromorpha</taxon>
        <taxon>Diplogasteroidea</taxon>
        <taxon>Neodiplogasteridae</taxon>
        <taxon>Pristionchus</taxon>
    </lineage>
</organism>
<feature type="signal peptide" evidence="1">
    <location>
        <begin position="1"/>
        <end position="25"/>
    </location>
</feature>
<comment type="caution">
    <text evidence="3">The sequence shown here is derived from an EMBL/GenBank/DDBJ whole genome shotgun (WGS) entry which is preliminary data.</text>
</comment>
<feature type="chain" id="PRO_5043809095" description="Fungal lipase-type domain-containing protein" evidence="1">
    <location>
        <begin position="26"/>
        <end position="365"/>
    </location>
</feature>
<dbReference type="InterPro" id="IPR002921">
    <property type="entry name" value="Fungal_lipase-type"/>
</dbReference>
<accession>A0AAV5WR70</accession>
<dbReference type="Gene3D" id="3.40.50.1820">
    <property type="entry name" value="alpha/beta hydrolase"/>
    <property type="match status" value="1"/>
</dbReference>
<dbReference type="CDD" id="cd00519">
    <property type="entry name" value="Lipase_3"/>
    <property type="match status" value="1"/>
</dbReference>
<dbReference type="AlphaFoldDB" id="A0AAV5WR70"/>
<dbReference type="EMBL" id="BTSY01000006">
    <property type="protein sequence ID" value="GMT32292.1"/>
    <property type="molecule type" value="Genomic_DNA"/>
</dbReference>
<dbReference type="PANTHER" id="PTHR45908:SF5">
    <property type="entry name" value="FUNGAL LIPASE-LIKE DOMAIN-CONTAINING PROTEIN"/>
    <property type="match status" value="1"/>
</dbReference>
<protein>
    <recommendedName>
        <fullName evidence="2">Fungal lipase-type domain-containing protein</fullName>
    </recommendedName>
</protein>
<evidence type="ECO:0000256" key="1">
    <source>
        <dbReference type="SAM" id="SignalP"/>
    </source>
</evidence>
<keyword evidence="4" id="KW-1185">Reference proteome</keyword>
<evidence type="ECO:0000259" key="2">
    <source>
        <dbReference type="Pfam" id="PF01764"/>
    </source>
</evidence>
<dbReference type="GO" id="GO:0006629">
    <property type="term" value="P:lipid metabolic process"/>
    <property type="evidence" value="ECO:0007669"/>
    <property type="project" value="InterPro"/>
</dbReference>
<dbReference type="Pfam" id="PF01764">
    <property type="entry name" value="Lipase_3"/>
    <property type="match status" value="1"/>
</dbReference>
<feature type="domain" description="Fungal lipase-type" evidence="2">
    <location>
        <begin position="98"/>
        <end position="249"/>
    </location>
</feature>
<dbReference type="InterPro" id="IPR029058">
    <property type="entry name" value="AB_hydrolase_fold"/>
</dbReference>
<dbReference type="Proteomes" id="UP001432322">
    <property type="component" value="Unassembled WGS sequence"/>
</dbReference>
<proteinExistence type="predicted"/>
<evidence type="ECO:0000313" key="3">
    <source>
        <dbReference type="EMBL" id="GMT32292.1"/>
    </source>
</evidence>
<name>A0AAV5WR70_9BILA</name>
<evidence type="ECO:0000313" key="4">
    <source>
        <dbReference type="Proteomes" id="UP001432322"/>
    </source>
</evidence>
<keyword evidence="1" id="KW-0732">Signal</keyword>